<sequence>SSLSQSVADVVEFELEYAKFTNVELSVATGEEDDRDTASAGFRKRGSPVNLGVLSTMVTALIAQASLVMGERVSMLANSLPDHITQKLSLITEKDQRTGYTYPIMNETTIVALEELAHMLLNIKTTLGFDVHNASENALATLASISAKQDKRPSSVDSQILNDPQVFQRRPKAGQKILEDDMLYKPRVTQMYKPRIEQSGP</sequence>
<protein>
    <submittedName>
        <fullName evidence="1">Uncharacterized protein</fullName>
    </submittedName>
</protein>
<keyword evidence="2" id="KW-1185">Reference proteome</keyword>
<organism evidence="1 2">
    <name type="scientific">Elysia chlorotica</name>
    <name type="common">Eastern emerald elysia</name>
    <name type="synonym">Sea slug</name>
    <dbReference type="NCBI Taxonomy" id="188477"/>
    <lineage>
        <taxon>Eukaryota</taxon>
        <taxon>Metazoa</taxon>
        <taxon>Spiralia</taxon>
        <taxon>Lophotrochozoa</taxon>
        <taxon>Mollusca</taxon>
        <taxon>Gastropoda</taxon>
        <taxon>Heterobranchia</taxon>
        <taxon>Euthyneura</taxon>
        <taxon>Panpulmonata</taxon>
        <taxon>Sacoglossa</taxon>
        <taxon>Placobranchoidea</taxon>
        <taxon>Plakobranchidae</taxon>
        <taxon>Elysia</taxon>
    </lineage>
</organism>
<dbReference type="AlphaFoldDB" id="A0A433SZ97"/>
<evidence type="ECO:0000313" key="1">
    <source>
        <dbReference type="EMBL" id="RUS74643.1"/>
    </source>
</evidence>
<dbReference type="Proteomes" id="UP000271974">
    <property type="component" value="Unassembled WGS sequence"/>
</dbReference>
<evidence type="ECO:0000313" key="2">
    <source>
        <dbReference type="Proteomes" id="UP000271974"/>
    </source>
</evidence>
<name>A0A433SZ97_ELYCH</name>
<reference evidence="1 2" key="1">
    <citation type="submission" date="2019-01" db="EMBL/GenBank/DDBJ databases">
        <title>A draft genome assembly of the solar-powered sea slug Elysia chlorotica.</title>
        <authorList>
            <person name="Cai H."/>
            <person name="Li Q."/>
            <person name="Fang X."/>
            <person name="Li J."/>
            <person name="Curtis N.E."/>
            <person name="Altenburger A."/>
            <person name="Shibata T."/>
            <person name="Feng M."/>
            <person name="Maeda T."/>
            <person name="Schwartz J.A."/>
            <person name="Shigenobu S."/>
            <person name="Lundholm N."/>
            <person name="Nishiyama T."/>
            <person name="Yang H."/>
            <person name="Hasebe M."/>
            <person name="Li S."/>
            <person name="Pierce S.K."/>
            <person name="Wang J."/>
        </authorList>
    </citation>
    <scope>NUCLEOTIDE SEQUENCE [LARGE SCALE GENOMIC DNA]</scope>
    <source>
        <strain evidence="1">EC2010</strain>
        <tissue evidence="1">Whole organism of an adult</tissue>
    </source>
</reference>
<dbReference type="OrthoDB" id="6111527at2759"/>
<feature type="non-terminal residue" evidence="1">
    <location>
        <position position="1"/>
    </location>
</feature>
<gene>
    <name evidence="1" type="ORF">EGW08_017597</name>
</gene>
<proteinExistence type="predicted"/>
<dbReference type="STRING" id="188477.A0A433SZ97"/>
<accession>A0A433SZ97</accession>
<dbReference type="EMBL" id="RQTK01000812">
    <property type="protein sequence ID" value="RUS74643.1"/>
    <property type="molecule type" value="Genomic_DNA"/>
</dbReference>
<comment type="caution">
    <text evidence="1">The sequence shown here is derived from an EMBL/GenBank/DDBJ whole genome shotgun (WGS) entry which is preliminary data.</text>
</comment>